<keyword evidence="13" id="KW-1185">Reference proteome</keyword>
<dbReference type="FunFam" id="3.30.70.1350:FF:000001">
    <property type="entry name" value="Metal tolerance protein 11"/>
    <property type="match status" value="1"/>
</dbReference>
<accession>A0AAX4PBC5</accession>
<dbReference type="InterPro" id="IPR002524">
    <property type="entry name" value="Cation_efflux"/>
</dbReference>
<keyword evidence="7 9" id="KW-0472">Membrane</keyword>
<feature type="transmembrane region" description="Helical" evidence="9">
    <location>
        <begin position="180"/>
        <end position="199"/>
    </location>
</feature>
<protein>
    <submittedName>
        <fullName evidence="12">Cation efflux protein</fullName>
    </submittedName>
</protein>
<evidence type="ECO:0000256" key="3">
    <source>
        <dbReference type="ARBA" id="ARBA00022448"/>
    </source>
</evidence>
<dbReference type="InterPro" id="IPR027469">
    <property type="entry name" value="Cation_efflux_TMD_sf"/>
</dbReference>
<dbReference type="PANTHER" id="PTHR43840:SF13">
    <property type="entry name" value="CATION EFFLUX PROTEIN CYTOPLASMIC DOMAIN-CONTAINING PROTEIN"/>
    <property type="match status" value="1"/>
</dbReference>
<evidence type="ECO:0000256" key="7">
    <source>
        <dbReference type="ARBA" id="ARBA00023136"/>
    </source>
</evidence>
<feature type="transmembrane region" description="Helical" evidence="9">
    <location>
        <begin position="139"/>
        <end position="159"/>
    </location>
</feature>
<evidence type="ECO:0000256" key="6">
    <source>
        <dbReference type="ARBA" id="ARBA00023065"/>
    </source>
</evidence>
<evidence type="ECO:0000256" key="2">
    <source>
        <dbReference type="ARBA" id="ARBA00008873"/>
    </source>
</evidence>
<dbReference type="Gene3D" id="1.20.1510.10">
    <property type="entry name" value="Cation efflux protein transmembrane domain"/>
    <property type="match status" value="1"/>
</dbReference>
<evidence type="ECO:0000256" key="1">
    <source>
        <dbReference type="ARBA" id="ARBA00004127"/>
    </source>
</evidence>
<comment type="subcellular location">
    <subcellularLocation>
        <location evidence="1">Endomembrane system</location>
        <topology evidence="1">Multi-pass membrane protein</topology>
    </subcellularLocation>
</comment>
<dbReference type="NCBIfam" id="TIGR01297">
    <property type="entry name" value="CDF"/>
    <property type="match status" value="1"/>
</dbReference>
<dbReference type="Gene3D" id="3.30.70.1350">
    <property type="entry name" value="Cation efflux protein, cytoplasmic domain"/>
    <property type="match status" value="1"/>
</dbReference>
<dbReference type="InterPro" id="IPR036837">
    <property type="entry name" value="Cation_efflux_CTD_sf"/>
</dbReference>
<evidence type="ECO:0000256" key="5">
    <source>
        <dbReference type="ARBA" id="ARBA00022989"/>
    </source>
</evidence>
<evidence type="ECO:0000256" key="8">
    <source>
        <dbReference type="SAM" id="MobiDB-lite"/>
    </source>
</evidence>
<evidence type="ECO:0000313" key="12">
    <source>
        <dbReference type="EMBL" id="WZN63302.1"/>
    </source>
</evidence>
<dbReference type="EMBL" id="CP151507">
    <property type="protein sequence ID" value="WZN63302.1"/>
    <property type="molecule type" value="Genomic_DNA"/>
</dbReference>
<dbReference type="Pfam" id="PF16916">
    <property type="entry name" value="ZT_dimer"/>
    <property type="match status" value="1"/>
</dbReference>
<evidence type="ECO:0000256" key="9">
    <source>
        <dbReference type="SAM" id="Phobius"/>
    </source>
</evidence>
<feature type="region of interest" description="Disordered" evidence="8">
    <location>
        <begin position="1"/>
        <end position="20"/>
    </location>
</feature>
<comment type="similarity">
    <text evidence="2">Belongs to the cation diffusion facilitator (CDF) transporter (TC 2.A.4) family. SLC30A subfamily.</text>
</comment>
<dbReference type="FunFam" id="1.20.1510.10:FF:000005">
    <property type="entry name" value="Putative Cation diffusion facilitator 1"/>
    <property type="match status" value="1"/>
</dbReference>
<feature type="domain" description="Cation efflux protein cytoplasmic" evidence="11">
    <location>
        <begin position="322"/>
        <end position="385"/>
    </location>
</feature>
<dbReference type="SUPFAM" id="SSF161111">
    <property type="entry name" value="Cation efflux protein transmembrane domain-like"/>
    <property type="match status" value="1"/>
</dbReference>
<dbReference type="SUPFAM" id="SSF160240">
    <property type="entry name" value="Cation efflux protein cytoplasmic domain-like"/>
    <property type="match status" value="1"/>
</dbReference>
<evidence type="ECO:0000259" key="11">
    <source>
        <dbReference type="Pfam" id="PF16916"/>
    </source>
</evidence>
<dbReference type="GO" id="GO:0008324">
    <property type="term" value="F:monoatomic cation transmembrane transporter activity"/>
    <property type="evidence" value="ECO:0007669"/>
    <property type="project" value="InterPro"/>
</dbReference>
<feature type="domain" description="Cation efflux protein transmembrane" evidence="10">
    <location>
        <begin position="114"/>
        <end position="300"/>
    </location>
</feature>
<keyword evidence="5 9" id="KW-1133">Transmembrane helix</keyword>
<dbReference type="Proteomes" id="UP001472866">
    <property type="component" value="Chromosome 07"/>
</dbReference>
<dbReference type="Pfam" id="PF01545">
    <property type="entry name" value="Cation_efflux"/>
    <property type="match status" value="1"/>
</dbReference>
<feature type="transmembrane region" description="Helical" evidence="9">
    <location>
        <begin position="111"/>
        <end position="133"/>
    </location>
</feature>
<dbReference type="InterPro" id="IPR050291">
    <property type="entry name" value="CDF_Transporter"/>
</dbReference>
<dbReference type="PANTHER" id="PTHR43840">
    <property type="entry name" value="MITOCHONDRIAL METAL TRANSPORTER 1-RELATED"/>
    <property type="match status" value="1"/>
</dbReference>
<name>A0AAX4PBC5_9CHLO</name>
<evidence type="ECO:0000259" key="10">
    <source>
        <dbReference type="Pfam" id="PF01545"/>
    </source>
</evidence>
<keyword evidence="6" id="KW-0406">Ion transport</keyword>
<dbReference type="GO" id="GO:0016020">
    <property type="term" value="C:membrane"/>
    <property type="evidence" value="ECO:0007669"/>
    <property type="project" value="InterPro"/>
</dbReference>
<dbReference type="GO" id="GO:0012505">
    <property type="term" value="C:endomembrane system"/>
    <property type="evidence" value="ECO:0007669"/>
    <property type="project" value="UniProtKB-SubCell"/>
</dbReference>
<dbReference type="InterPro" id="IPR058533">
    <property type="entry name" value="Cation_efflux_TM"/>
</dbReference>
<proteinExistence type="inferred from homology"/>
<keyword evidence="3" id="KW-0813">Transport</keyword>
<feature type="compositionally biased region" description="Polar residues" evidence="8">
    <location>
        <begin position="1"/>
        <end position="15"/>
    </location>
</feature>
<dbReference type="InterPro" id="IPR027470">
    <property type="entry name" value="Cation_efflux_CTD"/>
</dbReference>
<evidence type="ECO:0000256" key="4">
    <source>
        <dbReference type="ARBA" id="ARBA00022692"/>
    </source>
</evidence>
<dbReference type="AlphaFoldDB" id="A0AAX4PBC5"/>
<evidence type="ECO:0000313" key="13">
    <source>
        <dbReference type="Proteomes" id="UP001472866"/>
    </source>
</evidence>
<organism evidence="12 13">
    <name type="scientific">Chloropicon roscoffensis</name>
    <dbReference type="NCBI Taxonomy" id="1461544"/>
    <lineage>
        <taxon>Eukaryota</taxon>
        <taxon>Viridiplantae</taxon>
        <taxon>Chlorophyta</taxon>
        <taxon>Chloropicophyceae</taxon>
        <taxon>Chloropicales</taxon>
        <taxon>Chloropicaceae</taxon>
        <taxon>Chloropicon</taxon>
    </lineage>
</organism>
<sequence>MEGLGLSQSGPSTSALEDGGEGDALLVGGNAVDSEWKFPIAKFLERKTTDEELRGLHKRHLSSNSSASATRIVKYYKNRNVVIDSLAEVDKINLSERDGRDTQSSSPLSVWLIRLSLGTNVLLLVMKVAAAVLSGSLAIIASALDSLLDITSGTILYVTNRAMRRPDIYKYPVGKTRMEPLGIIVFSSMMGTIGLSVFVEAIRQFMGPEHTHHLEHLNVLVALVVLTVGAKFVLFLLCRRVKDETVQVLARDHLNDVFMNALGIMGAVLGDRVASWIDPLTAIILAAYITRVWGATAYEHIIAMVGLSADPYYLQKLTFLSANHHPSILQVDTVRAYTFGKRLFAEVDLVLPGEMTLRDAHDIGESLQEKIESLPEIERAFVHLDYETNHRPEHRSSTSNYG</sequence>
<keyword evidence="4 9" id="KW-0812">Transmembrane</keyword>
<gene>
    <name evidence="12" type="ORF">HKI87_07g48500</name>
</gene>
<reference evidence="12 13" key="1">
    <citation type="submission" date="2024-03" db="EMBL/GenBank/DDBJ databases">
        <title>Complete genome sequence of the green alga Chloropicon roscoffensis RCC1871.</title>
        <authorList>
            <person name="Lemieux C."/>
            <person name="Pombert J.-F."/>
            <person name="Otis C."/>
            <person name="Turmel M."/>
        </authorList>
    </citation>
    <scope>NUCLEOTIDE SEQUENCE [LARGE SCALE GENOMIC DNA]</scope>
    <source>
        <strain evidence="12 13">RCC1871</strain>
    </source>
</reference>
<feature type="transmembrane region" description="Helical" evidence="9">
    <location>
        <begin position="219"/>
        <end position="238"/>
    </location>
</feature>